<dbReference type="Pfam" id="PF00545">
    <property type="entry name" value="Ribonuclease"/>
    <property type="match status" value="1"/>
</dbReference>
<dbReference type="GO" id="GO:0003723">
    <property type="term" value="F:RNA binding"/>
    <property type="evidence" value="ECO:0007669"/>
    <property type="project" value="InterPro"/>
</dbReference>
<dbReference type="HOGENOM" id="CLU_1669085_0_0_1"/>
<sequence length="158" mass="18312">MHSSVLTFITLLITSSVSAFSIPSFSNVERRHETQSVVPFAIYIQQSLGEPEVPITSQRHRFQCEKKSYSGVKVQDALQRGCRVFRENKQRRSFPQQFTAFKYQGMTTLNEWPLQWTHSYQIFFPGKRRVIFDNECKLAGLVVREKDGTYKPCTPINA</sequence>
<dbReference type="EMBL" id="UIGY01000001">
    <property type="protein sequence ID" value="SUZ07016.1"/>
    <property type="molecule type" value="Genomic_DNA"/>
</dbReference>
<gene>
    <name evidence="4" type="ORF">BGT96224_E5816</name>
    <name evidence="5" type="ORF">BGT96224V2_LOCUS946</name>
</gene>
<keyword evidence="2" id="KW-0378">Hydrolase</keyword>
<reference evidence="5" key="3">
    <citation type="submission" date="2018-07" db="EMBL/GenBank/DDBJ databases">
        <authorList>
            <person name="Quirk P.G."/>
            <person name="Krulwich T.A."/>
        </authorList>
    </citation>
    <scope>NUCLEOTIDE SEQUENCE</scope>
    <source>
        <strain evidence="5">96224</strain>
    </source>
</reference>
<dbReference type="SUPFAM" id="SSF53933">
    <property type="entry name" value="Microbial ribonucleases"/>
    <property type="match status" value="1"/>
</dbReference>
<reference evidence="6" key="1">
    <citation type="journal article" date="2013" name="Nat. Genet.">
        <title>The wheat powdery mildew genome shows the unique evolution of an obligate biotroph.</title>
        <authorList>
            <person name="Wicker T."/>
            <person name="Oberhaensli S."/>
            <person name="Parlange F."/>
            <person name="Buchmann J.P."/>
            <person name="Shatalina M."/>
            <person name="Roffler S."/>
            <person name="Ben-David R."/>
            <person name="Dolezel J."/>
            <person name="Simkova H."/>
            <person name="Schulze-Lefert P."/>
            <person name="Spanu P.D."/>
            <person name="Bruggmann R."/>
            <person name="Amselem J."/>
            <person name="Quesneville H."/>
            <person name="Ver Loren van Themaat E."/>
            <person name="Paape T."/>
            <person name="Shimizu K.K."/>
            <person name="Keller B."/>
        </authorList>
    </citation>
    <scope>NUCLEOTIDE SEQUENCE [LARGE SCALE GENOMIC DNA]</scope>
    <source>
        <strain evidence="6">96224</strain>
    </source>
</reference>
<proteinExistence type="predicted"/>
<reference evidence="4" key="2">
    <citation type="submission" date="2013-01" db="EMBL/GenBank/DDBJ databases">
        <title>The wheat powdery mildew genome reveals unique evolution of an obligate biotroph.</title>
        <authorList>
            <person name="Oberhaensli S."/>
            <person name="Wicker T."/>
            <person name="Keller B."/>
        </authorList>
    </citation>
    <scope>NUCLEOTIDE SEQUENCE</scope>
    <source>
        <strain evidence="4">96224</strain>
    </source>
</reference>
<dbReference type="GO" id="GO:0004521">
    <property type="term" value="F:RNA endonuclease activity"/>
    <property type="evidence" value="ECO:0007669"/>
    <property type="project" value="InterPro"/>
</dbReference>
<evidence type="ECO:0000313" key="6">
    <source>
        <dbReference type="Proteomes" id="UP000053110"/>
    </source>
</evidence>
<protein>
    <submittedName>
        <fullName evidence="5">BgtE-5816</fullName>
    </submittedName>
    <submittedName>
        <fullName evidence="4">Putative secreted effector protein</fullName>
    </submittedName>
</protein>
<evidence type="ECO:0000313" key="5">
    <source>
        <dbReference type="EMBL" id="SUZ07016.1"/>
    </source>
</evidence>
<dbReference type="EMBL" id="KE373395">
    <property type="protein sequence ID" value="EPQ67735.1"/>
    <property type="molecule type" value="Genomic_DNA"/>
</dbReference>
<evidence type="ECO:0000313" key="4">
    <source>
        <dbReference type="EMBL" id="EPQ67735.1"/>
    </source>
</evidence>
<dbReference type="InterPro" id="IPR016191">
    <property type="entry name" value="Ribonuclease/ribotoxin"/>
</dbReference>
<dbReference type="SMR" id="A0A061HSD0"/>
<organism evidence="5">
    <name type="scientific">Blumeria graminis f. sp. tritici 96224</name>
    <dbReference type="NCBI Taxonomy" id="1268274"/>
    <lineage>
        <taxon>Eukaryota</taxon>
        <taxon>Fungi</taxon>
        <taxon>Dikarya</taxon>
        <taxon>Ascomycota</taxon>
        <taxon>Pezizomycotina</taxon>
        <taxon>Leotiomycetes</taxon>
        <taxon>Erysiphales</taxon>
        <taxon>Erysiphaceae</taxon>
        <taxon>Blumeria</taxon>
    </lineage>
</organism>
<dbReference type="Gene3D" id="3.10.450.30">
    <property type="entry name" value="Microbial ribonucleases"/>
    <property type="match status" value="1"/>
</dbReference>
<dbReference type="GO" id="GO:0016787">
    <property type="term" value="F:hydrolase activity"/>
    <property type="evidence" value="ECO:0007669"/>
    <property type="project" value="UniProtKB-KW"/>
</dbReference>
<keyword evidence="1" id="KW-0540">Nuclease</keyword>
<dbReference type="OrthoDB" id="10301139at2759"/>
<dbReference type="InterPro" id="IPR000026">
    <property type="entry name" value="N1-like"/>
</dbReference>
<feature type="signal peptide" evidence="3">
    <location>
        <begin position="1"/>
        <end position="19"/>
    </location>
</feature>
<evidence type="ECO:0000256" key="2">
    <source>
        <dbReference type="ARBA" id="ARBA00022801"/>
    </source>
</evidence>
<feature type="chain" id="PRO_5044538559" evidence="3">
    <location>
        <begin position="20"/>
        <end position="158"/>
    </location>
</feature>
<keyword evidence="3" id="KW-0732">Signal</keyword>
<dbReference type="Proteomes" id="UP000053110">
    <property type="component" value="Unassembled WGS sequence"/>
</dbReference>
<evidence type="ECO:0000256" key="3">
    <source>
        <dbReference type="SAM" id="SignalP"/>
    </source>
</evidence>
<evidence type="ECO:0000256" key="1">
    <source>
        <dbReference type="ARBA" id="ARBA00022722"/>
    </source>
</evidence>
<name>A0A061HSD0_BLUGR</name>
<accession>A0A061HSD0</accession>
<dbReference type="AlphaFoldDB" id="A0A061HSD0"/>